<keyword evidence="3" id="KW-1185">Reference proteome</keyword>
<protein>
    <submittedName>
        <fullName evidence="2">Uncharacterized protein</fullName>
    </submittedName>
</protein>
<dbReference type="EMBL" id="MSZX01000005">
    <property type="protein sequence ID" value="OPA77501.1"/>
    <property type="molecule type" value="Genomic_DNA"/>
</dbReference>
<dbReference type="Proteomes" id="UP000190188">
    <property type="component" value="Unassembled WGS sequence"/>
</dbReference>
<feature type="coiled-coil region" evidence="1">
    <location>
        <begin position="156"/>
        <end position="186"/>
    </location>
</feature>
<dbReference type="STRING" id="1324314.BVG16_13695"/>
<keyword evidence="1" id="KW-0175">Coiled coil</keyword>
<proteinExistence type="predicted"/>
<evidence type="ECO:0000313" key="3">
    <source>
        <dbReference type="Proteomes" id="UP000190188"/>
    </source>
</evidence>
<evidence type="ECO:0000256" key="1">
    <source>
        <dbReference type="SAM" id="Coils"/>
    </source>
</evidence>
<dbReference type="RefSeq" id="WP_078499242.1">
    <property type="nucleotide sequence ID" value="NZ_MSZX01000005.1"/>
</dbReference>
<comment type="caution">
    <text evidence="2">The sequence shown here is derived from an EMBL/GenBank/DDBJ whole genome shotgun (WGS) entry which is preliminary data.</text>
</comment>
<reference evidence="2 3" key="1">
    <citation type="submission" date="2017-01" db="EMBL/GenBank/DDBJ databases">
        <title>Genome analysis of Paenibacillus selenitrireducens ES3-24.</title>
        <authorList>
            <person name="Xu D."/>
            <person name="Yao R."/>
            <person name="Zheng S."/>
        </authorList>
    </citation>
    <scope>NUCLEOTIDE SEQUENCE [LARGE SCALE GENOMIC DNA]</scope>
    <source>
        <strain evidence="2 3">ES3-24</strain>
    </source>
</reference>
<organism evidence="2 3">
    <name type="scientific">Paenibacillus selenitireducens</name>
    <dbReference type="NCBI Taxonomy" id="1324314"/>
    <lineage>
        <taxon>Bacteria</taxon>
        <taxon>Bacillati</taxon>
        <taxon>Bacillota</taxon>
        <taxon>Bacilli</taxon>
        <taxon>Bacillales</taxon>
        <taxon>Paenibacillaceae</taxon>
        <taxon>Paenibacillus</taxon>
    </lineage>
</organism>
<name>A0A1T2XC82_9BACL</name>
<sequence length="238" mass="27949">MIISAVFQKELEDSLCGTYLSADDFLISEGKDNARNPMINIFYRYFTGQPKYSLLLYIRKGSFKVAKRPGKVLELESIELTDKGEVLLEIRKWIDNIETEFKIFNEVNEIIKNREQRTERIKGMEQSLSGIGNEQFSTDEVNKLIQRVSTLEELFLAQLEEEIKDKELLRNEINKFKKDISFLKMQVSILNKKNWLFAFDSRISQWRKRNPRAVEALDIKNFEVLPEAVKMLTHSEID</sequence>
<accession>A0A1T2XC82</accession>
<gene>
    <name evidence="2" type="ORF">BVG16_13695</name>
</gene>
<dbReference type="OrthoDB" id="2943895at2"/>
<evidence type="ECO:0000313" key="2">
    <source>
        <dbReference type="EMBL" id="OPA77501.1"/>
    </source>
</evidence>
<dbReference type="AlphaFoldDB" id="A0A1T2XC82"/>